<evidence type="ECO:0000313" key="1">
    <source>
        <dbReference type="EMBL" id="KAD7479255.1"/>
    </source>
</evidence>
<comment type="caution">
    <text evidence="1">The sequence shown here is derived from an EMBL/GenBank/DDBJ whole genome shotgun (WGS) entry which is preliminary data.</text>
</comment>
<keyword evidence="2" id="KW-1185">Reference proteome</keyword>
<dbReference type="Proteomes" id="UP000326396">
    <property type="component" value="Linkage Group LG1"/>
</dbReference>
<protein>
    <recommendedName>
        <fullName evidence="3">BED-type domain-containing protein</fullName>
    </recommendedName>
</protein>
<accession>A0A5N6Q3M7</accession>
<name>A0A5N6Q3M7_9ASTR</name>
<organism evidence="1 2">
    <name type="scientific">Mikania micrantha</name>
    <name type="common">bitter vine</name>
    <dbReference type="NCBI Taxonomy" id="192012"/>
    <lineage>
        <taxon>Eukaryota</taxon>
        <taxon>Viridiplantae</taxon>
        <taxon>Streptophyta</taxon>
        <taxon>Embryophyta</taxon>
        <taxon>Tracheophyta</taxon>
        <taxon>Spermatophyta</taxon>
        <taxon>Magnoliopsida</taxon>
        <taxon>eudicotyledons</taxon>
        <taxon>Gunneridae</taxon>
        <taxon>Pentapetalae</taxon>
        <taxon>asterids</taxon>
        <taxon>campanulids</taxon>
        <taxon>Asterales</taxon>
        <taxon>Asteraceae</taxon>
        <taxon>Asteroideae</taxon>
        <taxon>Heliantheae alliance</taxon>
        <taxon>Eupatorieae</taxon>
        <taxon>Mikania</taxon>
    </lineage>
</organism>
<evidence type="ECO:0000313" key="2">
    <source>
        <dbReference type="Proteomes" id="UP000326396"/>
    </source>
</evidence>
<gene>
    <name evidence="1" type="ORF">E3N88_02391</name>
</gene>
<proteinExistence type="predicted"/>
<sequence length="158" mass="17871">MASSSANSSVGCGASTNLEVVEVIPTKRNPEIWKNYDLCKMSSGPNKARCKLCGSFFKHDTNTTLKNHHEFKYCKALKNEASRGQPTMSNDGSIFAYSVDAVREQMAQFVIQQSLPFNHFDNPRLTRLIQQTLQPRYSHRKSVGLKHLIRRVGKLLNK</sequence>
<reference evidence="1 2" key="1">
    <citation type="submission" date="2019-05" db="EMBL/GenBank/DDBJ databases">
        <title>Mikania micrantha, genome provides insights into the molecular mechanism of rapid growth.</title>
        <authorList>
            <person name="Liu B."/>
        </authorList>
    </citation>
    <scope>NUCLEOTIDE SEQUENCE [LARGE SCALE GENOMIC DNA]</scope>
    <source>
        <strain evidence="1">NLD-2019</strain>
        <tissue evidence="1">Leaf</tissue>
    </source>
</reference>
<dbReference type="AlphaFoldDB" id="A0A5N6Q3M7"/>
<dbReference type="EMBL" id="SZYD01000001">
    <property type="protein sequence ID" value="KAD7479255.1"/>
    <property type="molecule type" value="Genomic_DNA"/>
</dbReference>
<evidence type="ECO:0008006" key="3">
    <source>
        <dbReference type="Google" id="ProtNLM"/>
    </source>
</evidence>
<dbReference type="OrthoDB" id="1735573at2759"/>